<dbReference type="InterPro" id="IPR036663">
    <property type="entry name" value="Fumarylacetoacetase_C_sf"/>
</dbReference>
<gene>
    <name evidence="5" type="ORF">B1B09_11345</name>
    <name evidence="4" type="ORF">DXN06_00530</name>
</gene>
<dbReference type="OrthoDB" id="9805307at2"/>
<evidence type="ECO:0000313" key="6">
    <source>
        <dbReference type="Proteomes" id="UP000226191"/>
    </source>
</evidence>
<dbReference type="GeneID" id="92857343"/>
<sequence>MRIARFVTAGSDPAFGIVELAADHGDHPETIAVITGDPVAAPVQYTGARHDLADVRLLSPVIPRSKIIGVGRNYADHASELGNEVPHQPLLFVKPNTSVIGPDEPIVRPTASSNLHYEGELAIVIGRICKDVPEDRAQEVIFGFTVANDVTARDLQDSDGHWVRAKGADTFCPLGPWMVTHFSIAEASHRQIVTRLDGREVQHGNTDQMVHTIPKLISYISSFMTLLPGDVILTGTPAGVGPMELGQRVEVEIEGIGTLTNTVVEV</sequence>
<dbReference type="GO" id="GO:0019752">
    <property type="term" value="P:carboxylic acid metabolic process"/>
    <property type="evidence" value="ECO:0007669"/>
    <property type="project" value="UniProtKB-ARBA"/>
</dbReference>
<evidence type="ECO:0000313" key="4">
    <source>
        <dbReference type="EMBL" id="AXM05821.1"/>
    </source>
</evidence>
<dbReference type="Gene3D" id="3.90.850.10">
    <property type="entry name" value="Fumarylacetoacetase-like, C-terminal domain"/>
    <property type="match status" value="1"/>
</dbReference>
<dbReference type="RefSeq" id="WP_002516499.1">
    <property type="nucleotide sequence ID" value="NZ_AP019664.1"/>
</dbReference>
<feature type="domain" description="Fumarylacetoacetase-like C-terminal" evidence="2">
    <location>
        <begin position="66"/>
        <end position="264"/>
    </location>
</feature>
<evidence type="ECO:0000313" key="7">
    <source>
        <dbReference type="Proteomes" id="UP000256621"/>
    </source>
</evidence>
<evidence type="ECO:0000259" key="2">
    <source>
        <dbReference type="Pfam" id="PF01557"/>
    </source>
</evidence>
<accession>A0A2B7IT84</accession>
<dbReference type="GO" id="GO:0018773">
    <property type="term" value="F:acetylpyruvate hydrolase activity"/>
    <property type="evidence" value="ECO:0007669"/>
    <property type="project" value="TreeGrafter"/>
</dbReference>
<proteinExistence type="predicted"/>
<keyword evidence="4" id="KW-0378">Hydrolase</keyword>
<reference evidence="5 6" key="1">
    <citation type="submission" date="2017-02" db="EMBL/GenBank/DDBJ databases">
        <title>Prevalence of linear plasmids in Cutibacterium acnes isolates obtained from cancerous prostatic tissue.</title>
        <authorList>
            <person name="Davidsson S."/>
            <person name="Bruggemann H."/>
        </authorList>
    </citation>
    <scope>NUCLEOTIDE SEQUENCE [LARGE SCALE GENOMIC DNA]</scope>
    <source>
        <strain evidence="5 6">11-78</strain>
    </source>
</reference>
<dbReference type="FunFam" id="3.90.850.10:FF:000002">
    <property type="entry name" value="2-hydroxyhepta-2,4-diene-1,7-dioate isomerase"/>
    <property type="match status" value="1"/>
</dbReference>
<keyword evidence="5" id="KW-0413">Isomerase</keyword>
<organism evidence="5 6">
    <name type="scientific">Cutibacterium acnes</name>
    <name type="common">Propionibacterium acnes</name>
    <dbReference type="NCBI Taxonomy" id="1747"/>
    <lineage>
        <taxon>Bacteria</taxon>
        <taxon>Bacillati</taxon>
        <taxon>Actinomycetota</taxon>
        <taxon>Actinomycetes</taxon>
        <taxon>Propionibacteriales</taxon>
        <taxon>Propionibacteriaceae</taxon>
        <taxon>Cutibacterium</taxon>
    </lineage>
</organism>
<dbReference type="OMA" id="NCRKVIC"/>
<reference evidence="4 7" key="2">
    <citation type="submission" date="2018-08" db="EMBL/GenBank/DDBJ databases">
        <title>Genome sequencing of Cutibacterium acnes KCOM 1315.</title>
        <authorList>
            <person name="Kook J.-K."/>
            <person name="Park S.-N."/>
            <person name="Lim Y.K."/>
        </authorList>
    </citation>
    <scope>NUCLEOTIDE SEQUENCE [LARGE SCALE GENOMIC DNA]</scope>
    <source>
        <strain evidence="4 7">KCOM 1315</strain>
    </source>
</reference>
<dbReference type="Pfam" id="PF10370">
    <property type="entry name" value="Rv2993c-like_N"/>
    <property type="match status" value="1"/>
</dbReference>
<dbReference type="GO" id="GO:0016853">
    <property type="term" value="F:isomerase activity"/>
    <property type="evidence" value="ECO:0007669"/>
    <property type="project" value="UniProtKB-KW"/>
</dbReference>
<evidence type="ECO:0000259" key="3">
    <source>
        <dbReference type="Pfam" id="PF10370"/>
    </source>
</evidence>
<evidence type="ECO:0000256" key="1">
    <source>
        <dbReference type="ARBA" id="ARBA00022723"/>
    </source>
</evidence>
<dbReference type="SUPFAM" id="SSF56529">
    <property type="entry name" value="FAH"/>
    <property type="match status" value="1"/>
</dbReference>
<dbReference type="Gene3D" id="2.30.30.370">
    <property type="entry name" value="FAH"/>
    <property type="match status" value="1"/>
</dbReference>
<keyword evidence="1" id="KW-0479">Metal-binding</keyword>
<dbReference type="InterPro" id="IPR018833">
    <property type="entry name" value="Rv2993c-like_N"/>
</dbReference>
<dbReference type="EMBL" id="CP031442">
    <property type="protein sequence ID" value="AXM05821.1"/>
    <property type="molecule type" value="Genomic_DNA"/>
</dbReference>
<evidence type="ECO:0000313" key="5">
    <source>
        <dbReference type="EMBL" id="PGF32053.1"/>
    </source>
</evidence>
<dbReference type="PANTHER" id="PTHR11820">
    <property type="entry name" value="ACYLPYRUVASE"/>
    <property type="match status" value="1"/>
</dbReference>
<name>A0A2B7IT84_CUTAC</name>
<dbReference type="InterPro" id="IPR011234">
    <property type="entry name" value="Fumarylacetoacetase-like_C"/>
</dbReference>
<dbReference type="AlphaFoldDB" id="A0A2B7IT84"/>
<dbReference type="PANTHER" id="PTHR11820:SF7">
    <property type="entry name" value="ACYLPYRUVASE FAHD1, MITOCHONDRIAL"/>
    <property type="match status" value="1"/>
</dbReference>
<protein>
    <submittedName>
        <fullName evidence="5">2-hydroxyhepta-2,4-diene-1,7-dioate isomerase</fullName>
    </submittedName>
    <submittedName>
        <fullName evidence="4">FAA hydrolase family protein</fullName>
    </submittedName>
</protein>
<dbReference type="Pfam" id="PF01557">
    <property type="entry name" value="FAA_hydrolase"/>
    <property type="match status" value="1"/>
</dbReference>
<feature type="domain" description="Rv2993c-like N-terminal" evidence="3">
    <location>
        <begin position="1"/>
        <end position="60"/>
    </location>
</feature>
<dbReference type="Proteomes" id="UP000226191">
    <property type="component" value="Unassembled WGS sequence"/>
</dbReference>
<dbReference type="Proteomes" id="UP000256621">
    <property type="component" value="Chromosome"/>
</dbReference>
<dbReference type="EMBL" id="MVCE01000006">
    <property type="protein sequence ID" value="PGF32053.1"/>
    <property type="molecule type" value="Genomic_DNA"/>
</dbReference>
<dbReference type="GO" id="GO:0046872">
    <property type="term" value="F:metal ion binding"/>
    <property type="evidence" value="ECO:0007669"/>
    <property type="project" value="UniProtKB-KW"/>
</dbReference>